<dbReference type="PATRIC" id="fig|80854.5.peg.977"/>
<dbReference type="Proteomes" id="UP000182660">
    <property type="component" value="Unassembled WGS sequence"/>
</dbReference>
<dbReference type="KEGG" id="mvs:MVIS_0925"/>
<evidence type="ECO:0000313" key="2">
    <source>
        <dbReference type="EMBL" id="SGY84420.1"/>
    </source>
</evidence>
<evidence type="ECO:0000313" key="5">
    <source>
        <dbReference type="Proteomes" id="UP000183794"/>
    </source>
</evidence>
<protein>
    <submittedName>
        <fullName evidence="3">Tungstate-binding protein</fullName>
    </submittedName>
</protein>
<reference evidence="2 4" key="2">
    <citation type="submission" date="2016-11" db="EMBL/GenBank/DDBJ databases">
        <authorList>
            <person name="Klemetsen T."/>
        </authorList>
    </citation>
    <scope>NUCLEOTIDE SEQUENCE [LARGE SCALE GENOMIC DNA]</scope>
    <source>
        <strain evidence="2">MT 2528</strain>
    </source>
</reference>
<dbReference type="RefSeq" id="WP_045109329.1">
    <property type="nucleotide sequence ID" value="NZ_CAWQZC010000138.1"/>
</dbReference>
<gene>
    <name evidence="2" type="ORF">MT2528_0631</name>
    <name evidence="3" type="ORF">NVI5450_0625</name>
</gene>
<dbReference type="InterPro" id="IPR031571">
    <property type="entry name" value="RcpC_dom"/>
</dbReference>
<dbReference type="EMBL" id="FPLD01000021">
    <property type="protein sequence ID" value="SGY86487.1"/>
    <property type="molecule type" value="Genomic_DNA"/>
</dbReference>
<reference evidence="3 5" key="1">
    <citation type="submission" date="2016-11" db="EMBL/GenBank/DDBJ databases">
        <authorList>
            <person name="Jaros S."/>
            <person name="Januszkiewicz K."/>
            <person name="Wedrychowicz H."/>
        </authorList>
    </citation>
    <scope>NUCLEOTIDE SEQUENCE [LARGE SCALE GENOMIC DNA]</scope>
    <source>
        <strain evidence="3">NVI 5450</strain>
    </source>
</reference>
<dbReference type="EMBL" id="FPLJ01000019">
    <property type="protein sequence ID" value="SGY84420.1"/>
    <property type="molecule type" value="Genomic_DNA"/>
</dbReference>
<keyword evidence="4" id="KW-1185">Reference proteome</keyword>
<evidence type="ECO:0000313" key="4">
    <source>
        <dbReference type="Proteomes" id="UP000182660"/>
    </source>
</evidence>
<feature type="domain" description="Flp pilus assembly protein RcpC/CpaB" evidence="1">
    <location>
        <begin position="122"/>
        <end position="234"/>
    </location>
</feature>
<dbReference type="AlphaFoldDB" id="A0A090IE39"/>
<dbReference type="Proteomes" id="UP000183794">
    <property type="component" value="Unassembled WGS sequence"/>
</dbReference>
<dbReference type="GeneID" id="61294357"/>
<accession>A0A090IE39</accession>
<dbReference type="OrthoDB" id="6400671at2"/>
<evidence type="ECO:0000259" key="1">
    <source>
        <dbReference type="Pfam" id="PF16976"/>
    </source>
</evidence>
<proteinExistence type="predicted"/>
<organism evidence="3 5">
    <name type="scientific">Moritella viscosa</name>
    <dbReference type="NCBI Taxonomy" id="80854"/>
    <lineage>
        <taxon>Bacteria</taxon>
        <taxon>Pseudomonadati</taxon>
        <taxon>Pseudomonadota</taxon>
        <taxon>Gammaproteobacteria</taxon>
        <taxon>Alteromonadales</taxon>
        <taxon>Moritellaceae</taxon>
        <taxon>Moritella</taxon>
    </lineage>
</organism>
<dbReference type="Pfam" id="PF16976">
    <property type="entry name" value="RcpC"/>
    <property type="match status" value="1"/>
</dbReference>
<dbReference type="InterPro" id="IPR017592">
    <property type="entry name" value="Pilus_assmbl_Flp-typ_CpaB"/>
</dbReference>
<dbReference type="HOGENOM" id="CLU_088598_0_0_6"/>
<name>A0A090IE39_9GAMM</name>
<sequence length="272" mass="29849">MKSKLILSLAIGLIIIGLYGIAGSLSRPETNIPVIEALVQDTDVEKLKTWWLKNDVERGDIVKRSDFEIRYLPEAEANKNGVDTEMSINFSSGAVYSQKLSKSTLLFPDMLVSPQDQGYIELVLAPDRVPYVLRVPAEAVVGGVIRHGMHVDLVALTLPRSRMSIEFGAVAAKTARMIGVNPVLLNIKILKVVEQVLTENSELEDVPANVDIILELTRKQVAKVTVAKRIAEIEVHKSIGDYTAGDLKADAGDVLPDFKSVTEMRANHVVIK</sequence>
<dbReference type="STRING" id="80854.MVIS_0925"/>
<dbReference type="NCBIfam" id="TIGR03177">
    <property type="entry name" value="pilus_cpaB"/>
    <property type="match status" value="1"/>
</dbReference>
<evidence type="ECO:0000313" key="3">
    <source>
        <dbReference type="EMBL" id="SGY86487.1"/>
    </source>
</evidence>